<keyword evidence="2" id="KW-0732">Signal</keyword>
<feature type="signal peptide" evidence="2">
    <location>
        <begin position="1"/>
        <end position="18"/>
    </location>
</feature>
<evidence type="ECO:0000256" key="2">
    <source>
        <dbReference type="SAM" id="SignalP"/>
    </source>
</evidence>
<keyword evidence="4" id="KW-1185">Reference proteome</keyword>
<evidence type="ECO:0000256" key="1">
    <source>
        <dbReference type="SAM" id="MobiDB-lite"/>
    </source>
</evidence>
<dbReference type="AlphaFoldDB" id="A0A0G4GNP5"/>
<protein>
    <recommendedName>
        <fullName evidence="5">RxLR effector protein</fullName>
    </recommendedName>
</protein>
<feature type="compositionally biased region" description="Acidic residues" evidence="1">
    <location>
        <begin position="80"/>
        <end position="94"/>
    </location>
</feature>
<dbReference type="Proteomes" id="UP000041254">
    <property type="component" value="Unassembled WGS sequence"/>
</dbReference>
<evidence type="ECO:0008006" key="5">
    <source>
        <dbReference type="Google" id="ProtNLM"/>
    </source>
</evidence>
<organism evidence="3 4">
    <name type="scientific">Vitrella brassicaformis (strain CCMP3155)</name>
    <dbReference type="NCBI Taxonomy" id="1169540"/>
    <lineage>
        <taxon>Eukaryota</taxon>
        <taxon>Sar</taxon>
        <taxon>Alveolata</taxon>
        <taxon>Colpodellida</taxon>
        <taxon>Vitrellaceae</taxon>
        <taxon>Vitrella</taxon>
    </lineage>
</organism>
<feature type="chain" id="PRO_5005190255" description="RxLR effector protein" evidence="2">
    <location>
        <begin position="19"/>
        <end position="152"/>
    </location>
</feature>
<accession>A0A0G4GNP5</accession>
<reference evidence="3 4" key="1">
    <citation type="submission" date="2014-11" db="EMBL/GenBank/DDBJ databases">
        <authorList>
            <person name="Zhu J."/>
            <person name="Qi W."/>
            <person name="Song R."/>
        </authorList>
    </citation>
    <scope>NUCLEOTIDE SEQUENCE [LARGE SCALE GENOMIC DNA]</scope>
</reference>
<dbReference type="EMBL" id="CDMY01000738">
    <property type="protein sequence ID" value="CEM31907.1"/>
    <property type="molecule type" value="Genomic_DNA"/>
</dbReference>
<dbReference type="VEuPathDB" id="CryptoDB:Vbra_2328"/>
<feature type="region of interest" description="Disordered" evidence="1">
    <location>
        <begin position="24"/>
        <end position="105"/>
    </location>
</feature>
<evidence type="ECO:0000313" key="3">
    <source>
        <dbReference type="EMBL" id="CEM31907.1"/>
    </source>
</evidence>
<sequence length="152" mass="16308">MKLLSLLVCLLGIALVCADDQKRRAANADAPSAAARRLRGGEADDTDEVTSDGGVSDALVTEPAAADDEVAADEPTAAPTDEDEDEPSGLEAVEESSSPTERRLGPDFWDKLKYYKNKLKQKWYGYKNKKYGGGGYGRGYGRGYGGGYGGYW</sequence>
<dbReference type="PhylomeDB" id="A0A0G4GNP5"/>
<evidence type="ECO:0000313" key="4">
    <source>
        <dbReference type="Proteomes" id="UP000041254"/>
    </source>
</evidence>
<name>A0A0G4GNP5_VITBC</name>
<gene>
    <name evidence="3" type="ORF">Vbra_2328</name>
</gene>
<proteinExistence type="predicted"/>
<dbReference type="InParanoid" id="A0A0G4GNP5"/>